<keyword evidence="7" id="KW-0539">Nucleus</keyword>
<dbReference type="InParanoid" id="A8PSC4"/>
<dbReference type="Gene3D" id="3.80.10.10">
    <property type="entry name" value="Ribonuclease Inhibitor"/>
    <property type="match status" value="1"/>
</dbReference>
<dbReference type="Pfam" id="PF22602">
    <property type="entry name" value="NXF_NTF2"/>
    <property type="match status" value="1"/>
</dbReference>
<evidence type="ECO:0000256" key="4">
    <source>
        <dbReference type="ARBA" id="ARBA00022614"/>
    </source>
</evidence>
<dbReference type="FunCoup" id="A8PSC4">
    <property type="interactions" value="232"/>
</dbReference>
<comment type="similarity">
    <text evidence="2">Belongs to the NXF family.</text>
</comment>
<keyword evidence="5" id="KW-0677">Repeat</keyword>
<keyword evidence="6" id="KW-0509">mRNA transport</keyword>
<dbReference type="PROSITE" id="PS51450">
    <property type="entry name" value="LRR"/>
    <property type="match status" value="1"/>
</dbReference>
<dbReference type="GO" id="GO:0003723">
    <property type="term" value="F:RNA binding"/>
    <property type="evidence" value="ECO:0007669"/>
    <property type="project" value="TreeGrafter"/>
</dbReference>
<dbReference type="InterPro" id="IPR009060">
    <property type="entry name" value="UBA-like_sf"/>
</dbReference>
<evidence type="ECO:0000256" key="1">
    <source>
        <dbReference type="ARBA" id="ARBA00004123"/>
    </source>
</evidence>
<reference evidence="12 13" key="1">
    <citation type="journal article" date="2007" name="Proc. Natl. Acad. Sci. U.S.A.">
        <title>Dandruff-associated Malassezia genomes reveal convergent and divergent virulence traits shared with plant and human fungal pathogens.</title>
        <authorList>
            <person name="Xu J."/>
            <person name="Saunders C.W."/>
            <person name="Hu P."/>
            <person name="Grant R.A."/>
            <person name="Boekhout T."/>
            <person name="Kuramae E.E."/>
            <person name="Kronstad J.W."/>
            <person name="Deangelis Y.M."/>
            <person name="Reeder N.L."/>
            <person name="Johnstone K.R."/>
            <person name="Leland M."/>
            <person name="Fieno A.M."/>
            <person name="Begley W.M."/>
            <person name="Sun Y."/>
            <person name="Lacey M.P."/>
            <person name="Chaudhary T."/>
            <person name="Keough T."/>
            <person name="Chu L."/>
            <person name="Sears R."/>
            <person name="Yuan B."/>
            <person name="Dawson T.L.Jr."/>
        </authorList>
    </citation>
    <scope>NUCLEOTIDE SEQUENCE [LARGE SCALE GENOMIC DNA]</scope>
    <source>
        <strain evidence="13">ATCC MYA-4612 / CBS 7966</strain>
    </source>
</reference>
<dbReference type="VEuPathDB" id="FungiDB:MGL_0232"/>
<dbReference type="FunFam" id="3.10.450.50:FF:000013">
    <property type="entry name" value="mRNA export factor mex67"/>
    <property type="match status" value="1"/>
</dbReference>
<dbReference type="InterPro" id="IPR030217">
    <property type="entry name" value="NXF_fam"/>
</dbReference>
<keyword evidence="4" id="KW-0433">Leucine-rich repeat</keyword>
<protein>
    <recommendedName>
        <fullName evidence="9">mRNA export factor MEX67</fullName>
    </recommendedName>
</protein>
<sequence>MDVGPKTSVVDTLRRFLTSRWNASLNLLNMDHLQQDPILSEANILPPGVKGSHRDLGTALWKLSAEMFPNLTTLSFAGNTLTTLQPLSMLGQYLPKLANLSLERNELRWARDLDVLTTKRHGLHELQELVLLGNPIQQTAMEGGNEEGYRRDVLAKFPTLRILDMKPVQDVERGFSQLFKGRSDKRAGPEAAQVPLRPFALQTKAGFVDGDAAQVVPEFLSLFFSAYDQDRTRLAPVYSANARFTFSLNTSPPPRARAERLLHTMPHQKQLTFDKYVELGSRNLMRTHSVKPLLRSMHHGSEAIVAFLRRLPVTAHPLHDSSKFVVDAWLLPNVDVQAQTNAMERPDALLFINVHGEFTEAPSQGIRSFDRVFMVAPAMPDSQARQLGWPCLIVSDMLTLRHYSRETAFQPNSLPIAPEPLPGLTPEQHAMSLQLSAQTSLSYPFAVQCLGENDWNMTRALSVFTSLQAAGTIPPEAFVRTA</sequence>
<dbReference type="Pfam" id="PF03943">
    <property type="entry name" value="TAP_C"/>
    <property type="match status" value="1"/>
</dbReference>
<dbReference type="InterPro" id="IPR032710">
    <property type="entry name" value="NTF2-like_dom_sf"/>
</dbReference>
<organism evidence="12 13">
    <name type="scientific">Malassezia globosa (strain ATCC MYA-4612 / CBS 7966)</name>
    <name type="common">Dandruff-associated fungus</name>
    <dbReference type="NCBI Taxonomy" id="425265"/>
    <lineage>
        <taxon>Eukaryota</taxon>
        <taxon>Fungi</taxon>
        <taxon>Dikarya</taxon>
        <taxon>Basidiomycota</taxon>
        <taxon>Ustilaginomycotina</taxon>
        <taxon>Malasseziomycetes</taxon>
        <taxon>Malasseziales</taxon>
        <taxon>Malasseziaceae</taxon>
        <taxon>Malassezia</taxon>
    </lineage>
</organism>
<feature type="domain" description="NTF2" evidence="10">
    <location>
        <begin position="215"/>
        <end position="400"/>
    </location>
</feature>
<dbReference type="GO" id="GO:0016973">
    <property type="term" value="P:poly(A)+ mRNA export from nucleus"/>
    <property type="evidence" value="ECO:0007669"/>
    <property type="project" value="TreeGrafter"/>
</dbReference>
<dbReference type="InterPro" id="IPR001611">
    <property type="entry name" value="Leu-rich_rpt"/>
</dbReference>
<dbReference type="Proteomes" id="UP000008837">
    <property type="component" value="Unassembled WGS sequence"/>
</dbReference>
<comment type="subcellular location">
    <subcellularLocation>
        <location evidence="1">Nucleus</location>
    </subcellularLocation>
</comment>
<dbReference type="FunFam" id="1.10.8.10:FF:000018">
    <property type="entry name" value="Nuclear RNA export factor 1"/>
    <property type="match status" value="1"/>
</dbReference>
<evidence type="ECO:0000256" key="2">
    <source>
        <dbReference type="ARBA" id="ARBA00009285"/>
    </source>
</evidence>
<evidence type="ECO:0000256" key="7">
    <source>
        <dbReference type="ARBA" id="ARBA00023242"/>
    </source>
</evidence>
<dbReference type="Gene3D" id="1.10.8.10">
    <property type="entry name" value="DNA helicase RuvA subunit, C-terminal domain"/>
    <property type="match status" value="1"/>
</dbReference>
<evidence type="ECO:0000313" key="13">
    <source>
        <dbReference type="Proteomes" id="UP000008837"/>
    </source>
</evidence>
<dbReference type="InterPro" id="IPR018222">
    <property type="entry name" value="Nuclear_transport_factor_2_euk"/>
</dbReference>
<evidence type="ECO:0000259" key="11">
    <source>
        <dbReference type="PROSITE" id="PS51281"/>
    </source>
</evidence>
<evidence type="ECO:0000256" key="5">
    <source>
        <dbReference type="ARBA" id="ARBA00022737"/>
    </source>
</evidence>
<evidence type="ECO:0000256" key="8">
    <source>
        <dbReference type="ARBA" id="ARBA00055253"/>
    </source>
</evidence>
<dbReference type="InterPro" id="IPR057125">
    <property type="entry name" value="NXF1/2/3/5-like_LRR"/>
</dbReference>
<dbReference type="SUPFAM" id="SSF52058">
    <property type="entry name" value="L domain-like"/>
    <property type="match status" value="1"/>
</dbReference>
<dbReference type="OrthoDB" id="25872at2759"/>
<dbReference type="SMART" id="SM00804">
    <property type="entry name" value="TAP_C"/>
    <property type="match status" value="1"/>
</dbReference>
<dbReference type="Pfam" id="PF24048">
    <property type="entry name" value="LRR_NXF1-5"/>
    <property type="match status" value="1"/>
</dbReference>
<dbReference type="GO" id="GO:0042272">
    <property type="term" value="C:nuclear RNA export factor complex"/>
    <property type="evidence" value="ECO:0007669"/>
    <property type="project" value="UniProtKB-ARBA"/>
</dbReference>
<dbReference type="PANTHER" id="PTHR10662">
    <property type="entry name" value="NUCLEAR RNA EXPORT FACTOR"/>
    <property type="match status" value="1"/>
</dbReference>
<dbReference type="GeneID" id="5856763"/>
<gene>
    <name evidence="12" type="ORF">MGL_0232</name>
</gene>
<evidence type="ECO:0000256" key="3">
    <source>
        <dbReference type="ARBA" id="ARBA00022448"/>
    </source>
</evidence>
<dbReference type="CDD" id="cd14342">
    <property type="entry name" value="UBA_TAP-C"/>
    <property type="match status" value="1"/>
</dbReference>
<name>A8PSC4_MALGO</name>
<dbReference type="InterPro" id="IPR032675">
    <property type="entry name" value="LRR_dom_sf"/>
</dbReference>
<comment type="function">
    <text evidence="8">Involved in the export of mRNA from the nucleus to the cytoplasm.</text>
</comment>
<dbReference type="EMBL" id="AAYY01000001">
    <property type="protein sequence ID" value="EDP45243.1"/>
    <property type="molecule type" value="Genomic_DNA"/>
</dbReference>
<dbReference type="Gene3D" id="3.10.450.50">
    <property type="match status" value="1"/>
</dbReference>
<dbReference type="PROSITE" id="PS51281">
    <property type="entry name" value="TAP_C"/>
    <property type="match status" value="1"/>
</dbReference>
<dbReference type="SUPFAM" id="SSF46934">
    <property type="entry name" value="UBA-like"/>
    <property type="match status" value="1"/>
</dbReference>
<keyword evidence="3" id="KW-0813">Transport</keyword>
<evidence type="ECO:0000256" key="9">
    <source>
        <dbReference type="ARBA" id="ARBA00069694"/>
    </source>
</evidence>
<accession>A8PSC4</accession>
<dbReference type="STRING" id="425265.A8PSC4"/>
<proteinExistence type="inferred from homology"/>
<dbReference type="AlphaFoldDB" id="A8PSC4"/>
<comment type="caution">
    <text evidence="12">The sequence shown here is derived from an EMBL/GenBank/DDBJ whole genome shotgun (WGS) entry which is preliminary data.</text>
</comment>
<dbReference type="OMA" id="KLEWAPW"/>
<evidence type="ECO:0000256" key="6">
    <source>
        <dbReference type="ARBA" id="ARBA00022816"/>
    </source>
</evidence>
<evidence type="ECO:0000313" key="12">
    <source>
        <dbReference type="EMBL" id="EDP45243.1"/>
    </source>
</evidence>
<dbReference type="RefSeq" id="XP_001732457.1">
    <property type="nucleotide sequence ID" value="XM_001732405.1"/>
</dbReference>
<feature type="domain" description="TAP-C" evidence="11">
    <location>
        <begin position="426"/>
        <end position="481"/>
    </location>
</feature>
<dbReference type="InterPro" id="IPR002075">
    <property type="entry name" value="NTF2_dom"/>
</dbReference>
<dbReference type="KEGG" id="mgl:MGL_0232"/>
<dbReference type="SUPFAM" id="SSF54427">
    <property type="entry name" value="NTF2-like"/>
    <property type="match status" value="1"/>
</dbReference>
<dbReference type="PANTHER" id="PTHR10662:SF22">
    <property type="entry name" value="NUCLEAR RNA EXPORT FACTOR 1"/>
    <property type="match status" value="1"/>
</dbReference>
<dbReference type="InterPro" id="IPR005637">
    <property type="entry name" value="TAP_C_dom"/>
</dbReference>
<evidence type="ECO:0000259" key="10">
    <source>
        <dbReference type="PROSITE" id="PS50177"/>
    </source>
</evidence>
<dbReference type="PROSITE" id="PS50177">
    <property type="entry name" value="NTF2_DOMAIN"/>
    <property type="match status" value="1"/>
</dbReference>
<keyword evidence="13" id="KW-1185">Reference proteome</keyword>